<dbReference type="Proteomes" id="UP000516093">
    <property type="component" value="Chromosome"/>
</dbReference>
<organism evidence="1 2">
    <name type="scientific">Hymenobacter qilianensis</name>
    <dbReference type="NCBI Taxonomy" id="1385715"/>
    <lineage>
        <taxon>Bacteria</taxon>
        <taxon>Pseudomonadati</taxon>
        <taxon>Bacteroidota</taxon>
        <taxon>Cytophagia</taxon>
        <taxon>Cytophagales</taxon>
        <taxon>Hymenobacteraceae</taxon>
        <taxon>Hymenobacter</taxon>
    </lineage>
</organism>
<dbReference type="KEGG" id="hqi:H9L05_15775"/>
<evidence type="ECO:0000313" key="1">
    <source>
        <dbReference type="EMBL" id="QNP51468.1"/>
    </source>
</evidence>
<sequence>MLSSIIGTIATDYERQGTRPSKKCPAAAASTGKISQQLAAVYPTIARARQMGTTLWWQQDKGRLPAIVASAEITLCYQLLRRFEKTPPGRYPGSRRAAPRAAAMGAYQRGGNGFILPVEALRIVQDPAGTVEQLLVGQSKVDTG</sequence>
<gene>
    <name evidence="1" type="ORF">H9L05_15775</name>
</gene>
<proteinExistence type="predicted"/>
<dbReference type="RefSeq" id="WP_187731752.1">
    <property type="nucleotide sequence ID" value="NZ_BMFN01000003.1"/>
</dbReference>
<protein>
    <submittedName>
        <fullName evidence="1">Uncharacterized protein</fullName>
    </submittedName>
</protein>
<reference evidence="1 2" key="1">
    <citation type="submission" date="2020-08" db="EMBL/GenBank/DDBJ databases">
        <title>Genome sequence of Hymenobacter qilianensis JCM 19763T.</title>
        <authorList>
            <person name="Hyun D.-W."/>
            <person name="Bae J.-W."/>
        </authorList>
    </citation>
    <scope>NUCLEOTIDE SEQUENCE [LARGE SCALE GENOMIC DNA]</scope>
    <source>
        <strain evidence="1 2">JCM 19763</strain>
    </source>
</reference>
<keyword evidence="2" id="KW-1185">Reference proteome</keyword>
<name>A0A7H0GT52_9BACT</name>
<evidence type="ECO:0000313" key="2">
    <source>
        <dbReference type="Proteomes" id="UP000516093"/>
    </source>
</evidence>
<accession>A0A7H0GT52</accession>
<dbReference type="EMBL" id="CP060784">
    <property type="protein sequence ID" value="QNP51468.1"/>
    <property type="molecule type" value="Genomic_DNA"/>
</dbReference>
<dbReference type="AlphaFoldDB" id="A0A7H0GT52"/>